<evidence type="ECO:0000313" key="13">
    <source>
        <dbReference type="EMBL" id="AUW96300.1"/>
    </source>
</evidence>
<feature type="binding site" evidence="11">
    <location>
        <begin position="5"/>
        <end position="6"/>
    </location>
    <ligand>
        <name>substrate</name>
    </ligand>
</feature>
<dbReference type="InterPro" id="IPR011179">
    <property type="entry name" value="IPdP_isomerase"/>
</dbReference>
<dbReference type="GO" id="GO:0070402">
    <property type="term" value="F:NADPH binding"/>
    <property type="evidence" value="ECO:0007669"/>
    <property type="project" value="UniProtKB-UniRule"/>
</dbReference>
<sequence>METNRKDDHIKYALKYQSPYNSFDDMELVHRSLPDYDLADIDLSTQFLGMDFDFPFYINAMTGGSQKGGDINQKLAALAEETGIIMVTGSYSAALKDPTDTSFQVKENHPKLTLATNIGIDKDYQLGLRAVEEMQPAFLQVHVNLMQELLMPEGEREFRSWKENLANYAKYMPVPIMLKEVGFGLDLRSMEIAYDLGVRAFDISGRGGTSFAYIENERGGDRSYLNEWGQTTVQALLNAQPMIAKADVLASGGVRHPLDMIKCLVLGAKAVGLSKTALALVEDKTMDEAIATVNGWKDDLRLIMCALNCQRISDLTKVDYMLSGKLNHLTKADVQKKKLGK</sequence>
<comment type="caution">
    <text evidence="11">Lacks conserved residue(s) required for the propagation of feature annotation.</text>
</comment>
<evidence type="ECO:0000256" key="2">
    <source>
        <dbReference type="ARBA" id="ARBA00022490"/>
    </source>
</evidence>
<dbReference type="InterPro" id="IPR000262">
    <property type="entry name" value="FMN-dep_DH"/>
</dbReference>
<dbReference type="OrthoDB" id="9795032at2"/>
<feature type="domain" description="FMN-dependent dehydrogenase" evidence="12">
    <location>
        <begin position="159"/>
        <end position="317"/>
    </location>
</feature>
<evidence type="ECO:0000256" key="11">
    <source>
        <dbReference type="HAMAP-Rule" id="MF_00354"/>
    </source>
</evidence>
<evidence type="ECO:0000256" key="3">
    <source>
        <dbReference type="ARBA" id="ARBA00022630"/>
    </source>
</evidence>
<feature type="binding site" evidence="11">
    <location>
        <position position="209"/>
    </location>
    <ligand>
        <name>FMN</name>
        <dbReference type="ChEBI" id="CHEBI:58210"/>
    </ligand>
</feature>
<accession>A0A2L0D3T5</accession>
<dbReference type="PIRSF" id="PIRSF003314">
    <property type="entry name" value="IPP_isomerase"/>
    <property type="match status" value="1"/>
</dbReference>
<dbReference type="EMBL" id="CP025536">
    <property type="protein sequence ID" value="AUW96300.1"/>
    <property type="molecule type" value="Genomic_DNA"/>
</dbReference>
<evidence type="ECO:0000256" key="8">
    <source>
        <dbReference type="ARBA" id="ARBA00023229"/>
    </source>
</evidence>
<evidence type="ECO:0000256" key="10">
    <source>
        <dbReference type="ARBA" id="ARBA00025810"/>
    </source>
</evidence>
<dbReference type="PANTHER" id="PTHR43665">
    <property type="entry name" value="ISOPENTENYL-DIPHOSPHATE DELTA-ISOMERASE"/>
    <property type="match status" value="1"/>
</dbReference>
<feature type="binding site" evidence="11">
    <location>
        <position position="90"/>
    </location>
    <ligand>
        <name>FMN</name>
        <dbReference type="ChEBI" id="CHEBI:58210"/>
    </ligand>
</feature>
<dbReference type="GeneID" id="98393034"/>
<protein>
    <recommendedName>
        <fullName evidence="11">Isopentenyl-diphosphate delta-isomerase</fullName>
        <shortName evidence="11">IPP isomerase</shortName>
        <ecNumber evidence="11">5.3.3.2</ecNumber>
    </recommendedName>
    <alternativeName>
        <fullName evidence="11">Isopentenyl diphosphate:dimethylallyl diphosphate isomerase</fullName>
    </alternativeName>
    <alternativeName>
        <fullName evidence="11">Isopentenyl pyrophosphate isomerase</fullName>
    </alternativeName>
    <alternativeName>
        <fullName evidence="11">Type 2 isopentenyl diphosphate isomerase</fullName>
        <shortName evidence="11">IDI-2</shortName>
    </alternativeName>
</protein>
<dbReference type="CDD" id="cd02811">
    <property type="entry name" value="IDI-2_FMN"/>
    <property type="match status" value="1"/>
</dbReference>
<dbReference type="InterPro" id="IPR013785">
    <property type="entry name" value="Aldolase_TIM"/>
</dbReference>
<keyword evidence="14" id="KW-1185">Reference proteome</keyword>
<comment type="cofactor">
    <cofactor evidence="1 11">
        <name>FMN</name>
        <dbReference type="ChEBI" id="CHEBI:58210"/>
    </cofactor>
</comment>
<dbReference type="HAMAP" id="MF_00354">
    <property type="entry name" value="Idi_2"/>
    <property type="match status" value="1"/>
</dbReference>
<proteinExistence type="inferred from homology"/>
<dbReference type="NCBIfam" id="TIGR02151">
    <property type="entry name" value="IPP_isom_2"/>
    <property type="match status" value="1"/>
</dbReference>
<feature type="binding site" evidence="11">
    <location>
        <position position="147"/>
    </location>
    <ligand>
        <name>substrate</name>
    </ligand>
</feature>
<feature type="domain" description="FMN-dependent dehydrogenase" evidence="12">
    <location>
        <begin position="20"/>
        <end position="93"/>
    </location>
</feature>
<feature type="binding site" evidence="11">
    <location>
        <position position="148"/>
    </location>
    <ligand>
        <name>Mg(2+)</name>
        <dbReference type="ChEBI" id="CHEBI:18420"/>
    </ligand>
</feature>
<dbReference type="Proteomes" id="UP000238956">
    <property type="component" value="Chromosome"/>
</dbReference>
<comment type="subunit">
    <text evidence="10 11">Homooctamer. Dimer of tetramers.</text>
</comment>
<dbReference type="Pfam" id="PF01070">
    <property type="entry name" value="FMN_dh"/>
    <property type="match status" value="2"/>
</dbReference>
<organism evidence="13 14">
    <name type="scientific">Streptococcus pluranimalium</name>
    <dbReference type="NCBI Taxonomy" id="82348"/>
    <lineage>
        <taxon>Bacteria</taxon>
        <taxon>Bacillati</taxon>
        <taxon>Bacillota</taxon>
        <taxon>Bacilli</taxon>
        <taxon>Lactobacillales</taxon>
        <taxon>Streptococcaceae</taxon>
        <taxon>Streptococcus</taxon>
    </lineage>
</organism>
<keyword evidence="6 11" id="KW-0460">Magnesium</keyword>
<comment type="cofactor">
    <cofactor evidence="11">
        <name>Mg(2+)</name>
        <dbReference type="ChEBI" id="CHEBI:18420"/>
    </cofactor>
</comment>
<name>A0A2L0D3T5_9STRE</name>
<dbReference type="GO" id="GO:0000287">
    <property type="term" value="F:magnesium ion binding"/>
    <property type="evidence" value="ECO:0007669"/>
    <property type="project" value="UniProtKB-UniRule"/>
</dbReference>
<dbReference type="KEGG" id="splr:C0J00_03790"/>
<comment type="cofactor">
    <cofactor evidence="11">
        <name>NADPH</name>
        <dbReference type="ChEBI" id="CHEBI:57783"/>
    </cofactor>
</comment>
<dbReference type="Gene3D" id="3.20.20.70">
    <property type="entry name" value="Aldolase class I"/>
    <property type="match status" value="1"/>
</dbReference>
<dbReference type="GO" id="GO:0016491">
    <property type="term" value="F:oxidoreductase activity"/>
    <property type="evidence" value="ECO:0007669"/>
    <property type="project" value="InterPro"/>
</dbReference>
<keyword evidence="2 11" id="KW-0963">Cytoplasm</keyword>
<evidence type="ECO:0000256" key="1">
    <source>
        <dbReference type="ARBA" id="ARBA00001917"/>
    </source>
</evidence>
<dbReference type="GO" id="GO:0010181">
    <property type="term" value="F:FMN binding"/>
    <property type="evidence" value="ECO:0007669"/>
    <property type="project" value="UniProtKB-UniRule"/>
</dbReference>
<evidence type="ECO:0000256" key="6">
    <source>
        <dbReference type="ARBA" id="ARBA00022842"/>
    </source>
</evidence>
<dbReference type="SUPFAM" id="SSF51395">
    <property type="entry name" value="FMN-linked oxidoreductases"/>
    <property type="match status" value="1"/>
</dbReference>
<dbReference type="GO" id="GO:0005737">
    <property type="term" value="C:cytoplasm"/>
    <property type="evidence" value="ECO:0007669"/>
    <property type="project" value="UniProtKB-SubCell"/>
</dbReference>
<evidence type="ECO:0000313" key="14">
    <source>
        <dbReference type="Proteomes" id="UP000238956"/>
    </source>
</evidence>
<feature type="binding site" evidence="11">
    <location>
        <position position="117"/>
    </location>
    <ligand>
        <name>FMN</name>
        <dbReference type="ChEBI" id="CHEBI:58210"/>
    </ligand>
</feature>
<gene>
    <name evidence="11" type="primary">fni</name>
    <name evidence="13" type="ORF">C0J00_03790</name>
</gene>
<keyword evidence="5 11" id="KW-0479">Metal-binding</keyword>
<evidence type="ECO:0000256" key="4">
    <source>
        <dbReference type="ARBA" id="ARBA00022643"/>
    </source>
</evidence>
<evidence type="ECO:0000256" key="5">
    <source>
        <dbReference type="ARBA" id="ARBA00022723"/>
    </source>
</evidence>
<reference evidence="13 14" key="2">
    <citation type="submission" date="2018-02" db="EMBL/GenBank/DDBJ databases">
        <title>Whole genome sequencing analysis of Streptococcus pluranimalium isolated from cattle infected mastitis in China.</title>
        <authorList>
            <person name="Zhang J.-R."/>
            <person name="Hu G.-Z."/>
        </authorList>
    </citation>
    <scope>NUCLEOTIDE SEQUENCE [LARGE SCALE GENOMIC DNA]</scope>
    <source>
        <strain evidence="13 14">TH11417</strain>
    </source>
</reference>
<dbReference type="AlphaFoldDB" id="A0A2L0D3T5"/>
<keyword evidence="3 11" id="KW-0285">Flavoprotein</keyword>
<comment type="catalytic activity">
    <reaction evidence="11">
        <text>isopentenyl diphosphate = dimethylallyl diphosphate</text>
        <dbReference type="Rhea" id="RHEA:23284"/>
        <dbReference type="ChEBI" id="CHEBI:57623"/>
        <dbReference type="ChEBI" id="CHEBI:128769"/>
        <dbReference type="EC" id="5.3.3.2"/>
    </reaction>
</comment>
<feature type="binding site" evidence="11">
    <location>
        <begin position="274"/>
        <end position="275"/>
    </location>
    <ligand>
        <name>FMN</name>
        <dbReference type="ChEBI" id="CHEBI:58210"/>
    </ligand>
</feature>
<feature type="binding site" evidence="11">
    <location>
        <position position="179"/>
    </location>
    <ligand>
        <name>FMN</name>
        <dbReference type="ChEBI" id="CHEBI:58210"/>
    </ligand>
</feature>
<reference evidence="13 14" key="1">
    <citation type="submission" date="2017-12" db="EMBL/GenBank/DDBJ databases">
        <authorList>
            <person name="Hurst M.R.H."/>
        </authorList>
    </citation>
    <scope>NUCLEOTIDE SEQUENCE [LARGE SCALE GENOMIC DNA]</scope>
    <source>
        <strain evidence="13 14">TH11417</strain>
    </source>
</reference>
<evidence type="ECO:0000256" key="7">
    <source>
        <dbReference type="ARBA" id="ARBA00022857"/>
    </source>
</evidence>
<dbReference type="RefSeq" id="WP_104967633.1">
    <property type="nucleotide sequence ID" value="NZ_CP025536.1"/>
</dbReference>
<keyword evidence="8 11" id="KW-0414">Isoprene biosynthesis</keyword>
<comment type="similarity">
    <text evidence="11">Belongs to the IPP isomerase type 2 family.</text>
</comment>
<dbReference type="PANTHER" id="PTHR43665:SF1">
    <property type="entry name" value="ISOPENTENYL-DIPHOSPHATE DELTA-ISOMERASE"/>
    <property type="match status" value="1"/>
</dbReference>
<keyword evidence="7 11" id="KW-0521">NADP</keyword>
<dbReference type="GO" id="GO:0004452">
    <property type="term" value="F:isopentenyl-diphosphate delta-isomerase activity"/>
    <property type="evidence" value="ECO:0007669"/>
    <property type="project" value="UniProtKB-UniRule"/>
</dbReference>
<feature type="binding site" evidence="11">
    <location>
        <begin position="253"/>
        <end position="255"/>
    </location>
    <ligand>
        <name>FMN</name>
        <dbReference type="ChEBI" id="CHEBI:58210"/>
    </ligand>
</feature>
<keyword evidence="4 11" id="KW-0288">FMN</keyword>
<feature type="binding site" evidence="11">
    <location>
        <begin position="60"/>
        <end position="62"/>
    </location>
    <ligand>
        <name>FMN</name>
        <dbReference type="ChEBI" id="CHEBI:58210"/>
    </ligand>
</feature>
<comment type="function">
    <text evidence="11">Involved in the biosynthesis of isoprenoids. Catalyzes the 1,3-allylic rearrangement of the homoallylic substrate isopentenyl (IPP) to its allylic isomer, dimethylallyl diphosphate (DMAPP).</text>
</comment>
<evidence type="ECO:0000259" key="12">
    <source>
        <dbReference type="Pfam" id="PF01070"/>
    </source>
</evidence>
<evidence type="ECO:0000256" key="9">
    <source>
        <dbReference type="ARBA" id="ARBA00023235"/>
    </source>
</evidence>
<comment type="subcellular location">
    <subcellularLocation>
        <location evidence="11">Cytoplasm</location>
    </subcellularLocation>
</comment>
<dbReference type="EC" id="5.3.3.2" evidence="11"/>
<feature type="binding site" evidence="11">
    <location>
        <position position="204"/>
    </location>
    <ligand>
        <name>FMN</name>
        <dbReference type="ChEBI" id="CHEBI:58210"/>
    </ligand>
</feature>
<keyword evidence="9 11" id="KW-0413">Isomerase</keyword>
<dbReference type="GO" id="GO:0008299">
    <property type="term" value="P:isoprenoid biosynthetic process"/>
    <property type="evidence" value="ECO:0007669"/>
    <property type="project" value="UniProtKB-UniRule"/>
</dbReference>